<feature type="region of interest" description="Disordered" evidence="3">
    <location>
        <begin position="354"/>
        <end position="418"/>
    </location>
</feature>
<reference evidence="5 6" key="1">
    <citation type="journal article" date="2018" name="G3 (Bethesda)">
        <title>A High-Quality Reference Genome for the Invasive Mosquitofish Gambusia affinis Using a Chicago Library.</title>
        <authorList>
            <person name="Hoffberg S.L."/>
            <person name="Troendle N.J."/>
            <person name="Glenn T.C."/>
            <person name="Mahmud O."/>
            <person name="Louha S."/>
            <person name="Chalopin D."/>
            <person name="Bennetzen J.L."/>
            <person name="Mauricio R."/>
        </authorList>
    </citation>
    <scope>NUCLEOTIDE SEQUENCE [LARGE SCALE GENOMIC DNA]</scope>
    <source>
        <strain evidence="5">NE01/NJP1002.9</strain>
        <tissue evidence="5">Muscle</tissue>
    </source>
</reference>
<dbReference type="Pfam" id="PF02174">
    <property type="entry name" value="IRS"/>
    <property type="match status" value="1"/>
</dbReference>
<feature type="compositionally biased region" description="Pro residues" evidence="3">
    <location>
        <begin position="628"/>
        <end position="641"/>
    </location>
</feature>
<dbReference type="InterPro" id="IPR002404">
    <property type="entry name" value="IRS_PTB"/>
</dbReference>
<dbReference type="SMART" id="SM00310">
    <property type="entry name" value="PTBI"/>
    <property type="match status" value="1"/>
</dbReference>
<name>A0A315VX96_GAMAF</name>
<dbReference type="AlphaFoldDB" id="A0A315VX96"/>
<dbReference type="GO" id="GO:0005737">
    <property type="term" value="C:cytoplasm"/>
    <property type="evidence" value="ECO:0007669"/>
    <property type="project" value="TreeGrafter"/>
</dbReference>
<dbReference type="GO" id="GO:0007169">
    <property type="term" value="P:cell surface receptor protein tyrosine kinase signaling pathway"/>
    <property type="evidence" value="ECO:0007669"/>
    <property type="project" value="TreeGrafter"/>
</dbReference>
<dbReference type="Gene3D" id="2.30.29.30">
    <property type="entry name" value="Pleckstrin-homology domain (PH domain)/Phosphotyrosine-binding domain (PTB)"/>
    <property type="match status" value="2"/>
</dbReference>
<feature type="region of interest" description="Disordered" evidence="3">
    <location>
        <begin position="518"/>
        <end position="683"/>
    </location>
</feature>
<dbReference type="SMART" id="SM00233">
    <property type="entry name" value="PH"/>
    <property type="match status" value="1"/>
</dbReference>
<feature type="compositionally biased region" description="Low complexity" evidence="3">
    <location>
        <begin position="664"/>
        <end position="679"/>
    </location>
</feature>
<dbReference type="SMART" id="SM01244">
    <property type="entry name" value="IRS"/>
    <property type="match status" value="1"/>
</dbReference>
<keyword evidence="6" id="KW-1185">Reference proteome</keyword>
<dbReference type="EMBL" id="NHOQ01001086">
    <property type="protein sequence ID" value="PWA27068.1"/>
    <property type="molecule type" value="Genomic_DNA"/>
</dbReference>
<sequence>MDAHVKEGQLYVQHQKFGKLAEAFSGLLAAVDQTLAEILTLSPYWQQTGSTGIRTWMQKKEAERILGNHHPTYILSSPAVIYEASVRKWKKNWFVLYPASQNGIARLEFFDSPSGGGGSGGSSVSGSNEKTRKLDKKIIRLSECISILPALTESCPKDNMAAFCVETNDKTHVFAAEKNNAKDWMDTMCDIAFQGGTGSSLTDCNGGPQDLQMSENLIYYSREEVNEFWVTVQRTDASERCGLAGSYWLKAENEALLIKEPKTKRNILVWPYKLLRRYGRDRVMFSFEAGRRCDSGPGNFTFETKQGNEIFTLVDLAIQSQKAQAEERHLSGPQSLDPDCPLSLQYIRSGVPGLATGSGDSSSCSSREADGDSGGSKPGSADGVLGKREGGDGVGRGQGGHKGRSLPEPPAPRGLAGKTVAPLDEQTSLYSEPADSVRLLVPSCDGLYSDPVDTIKGQNQTSPPVPMPRLRPVGDDSCGGDHHHTGSNQKKVPDLYSHLYDQIGVDLSQKTGALSLNGSAGGGRSAGKGVISSKRPPGGHGEGASPPPAPSADHIYDEPEGCAKGSSSLPVSLGMTVYDEARLEPQRRQEEVRPPPGLDVTYSIASHGKATELQKHSPKLLGVSRGTPQPPTPKFPKPATAPKPSKSAFARKEPVPLPAGKHGVSGSNVNNNNNSMWSSSGGGKELYSRVLKQKPPPSAVWCDKNHQAPLRAPDIIYDNLGDI</sequence>
<dbReference type="InterPro" id="IPR001849">
    <property type="entry name" value="PH_domain"/>
</dbReference>
<dbReference type="SUPFAM" id="SSF50729">
    <property type="entry name" value="PH domain-like"/>
    <property type="match status" value="2"/>
</dbReference>
<comment type="similarity">
    <text evidence="1">Belongs to the DOK family. Type A subfamily.</text>
</comment>
<proteinExistence type="inferred from homology"/>
<dbReference type="PANTHER" id="PTHR21258">
    <property type="entry name" value="DOCKING PROTEIN RELATED"/>
    <property type="match status" value="1"/>
</dbReference>
<dbReference type="InterPro" id="IPR011993">
    <property type="entry name" value="PH-like_dom_sf"/>
</dbReference>
<dbReference type="STRING" id="33528.ENSGAFP00000022085"/>
<gene>
    <name evidence="5" type="ORF">CCH79_00011609</name>
</gene>
<protein>
    <recommendedName>
        <fullName evidence="4">IRS-type PTB domain-containing protein</fullName>
    </recommendedName>
</protein>
<dbReference type="PROSITE" id="PS51064">
    <property type="entry name" value="IRS_PTB"/>
    <property type="match status" value="1"/>
</dbReference>
<dbReference type="GO" id="GO:0043410">
    <property type="term" value="P:positive regulation of MAPK cascade"/>
    <property type="evidence" value="ECO:0007669"/>
    <property type="project" value="TreeGrafter"/>
</dbReference>
<evidence type="ECO:0000313" key="5">
    <source>
        <dbReference type="EMBL" id="PWA27068.1"/>
    </source>
</evidence>
<organism evidence="5 6">
    <name type="scientific">Gambusia affinis</name>
    <name type="common">Western mosquitofish</name>
    <name type="synonym">Heterandria affinis</name>
    <dbReference type="NCBI Taxonomy" id="33528"/>
    <lineage>
        <taxon>Eukaryota</taxon>
        <taxon>Metazoa</taxon>
        <taxon>Chordata</taxon>
        <taxon>Craniata</taxon>
        <taxon>Vertebrata</taxon>
        <taxon>Euteleostomi</taxon>
        <taxon>Actinopterygii</taxon>
        <taxon>Neopterygii</taxon>
        <taxon>Teleostei</taxon>
        <taxon>Neoteleostei</taxon>
        <taxon>Acanthomorphata</taxon>
        <taxon>Ovalentaria</taxon>
        <taxon>Atherinomorphae</taxon>
        <taxon>Cyprinodontiformes</taxon>
        <taxon>Poeciliidae</taxon>
        <taxon>Poeciliinae</taxon>
        <taxon>Gambusia</taxon>
    </lineage>
</organism>
<dbReference type="GO" id="GO:0007265">
    <property type="term" value="P:Ras protein signal transduction"/>
    <property type="evidence" value="ECO:0007669"/>
    <property type="project" value="TreeGrafter"/>
</dbReference>
<evidence type="ECO:0000313" key="6">
    <source>
        <dbReference type="Proteomes" id="UP000250572"/>
    </source>
</evidence>
<evidence type="ECO:0000256" key="2">
    <source>
        <dbReference type="ARBA" id="ARBA00022553"/>
    </source>
</evidence>
<evidence type="ECO:0000256" key="1">
    <source>
        <dbReference type="ARBA" id="ARBA00010955"/>
    </source>
</evidence>
<dbReference type="PANTHER" id="PTHR21258:SF46">
    <property type="entry name" value="DOCKING PROTEIN 1"/>
    <property type="match status" value="1"/>
</dbReference>
<comment type="caution">
    <text evidence="5">The sequence shown here is derived from an EMBL/GenBank/DDBJ whole genome shotgun (WGS) entry which is preliminary data.</text>
</comment>
<feature type="compositionally biased region" description="Low complexity" evidence="3">
    <location>
        <begin position="357"/>
        <end position="366"/>
    </location>
</feature>
<dbReference type="Pfam" id="PF00169">
    <property type="entry name" value="PH"/>
    <property type="match status" value="1"/>
</dbReference>
<feature type="domain" description="IRS-type PTB" evidence="4">
    <location>
        <begin position="224"/>
        <end position="328"/>
    </location>
</feature>
<evidence type="ECO:0000259" key="4">
    <source>
        <dbReference type="PROSITE" id="PS51064"/>
    </source>
</evidence>
<dbReference type="CDD" id="cd01203">
    <property type="entry name" value="PTB_DOK1_DOK2_DOK3"/>
    <property type="match status" value="1"/>
</dbReference>
<feature type="region of interest" description="Disordered" evidence="3">
    <location>
        <begin position="452"/>
        <end position="493"/>
    </location>
</feature>
<accession>A0A315VX96</accession>
<dbReference type="InterPro" id="IPR037751">
    <property type="entry name" value="Dok1/2/3_PTB"/>
</dbReference>
<keyword evidence="2" id="KW-0597">Phosphoprotein</keyword>
<evidence type="ECO:0000256" key="3">
    <source>
        <dbReference type="SAM" id="MobiDB-lite"/>
    </source>
</evidence>
<dbReference type="InterPro" id="IPR050996">
    <property type="entry name" value="Docking_Protein_DOK"/>
</dbReference>
<feature type="compositionally biased region" description="Basic and acidic residues" evidence="3">
    <location>
        <begin position="579"/>
        <end position="593"/>
    </location>
</feature>
<dbReference type="Proteomes" id="UP000250572">
    <property type="component" value="Unassembled WGS sequence"/>
</dbReference>